<proteinExistence type="predicted"/>
<evidence type="ECO:0000313" key="2">
    <source>
        <dbReference type="Proteomes" id="UP001147746"/>
    </source>
</evidence>
<evidence type="ECO:0000313" key="1">
    <source>
        <dbReference type="EMBL" id="KAJ5316479.1"/>
    </source>
</evidence>
<dbReference type="AlphaFoldDB" id="A0A9W9PZX6"/>
<comment type="caution">
    <text evidence="1">The sequence shown here is derived from an EMBL/GenBank/DDBJ whole genome shotgun (WGS) entry which is preliminary data.</text>
</comment>
<reference evidence="1" key="2">
    <citation type="journal article" date="2023" name="IMA Fungus">
        <title>Comparative genomic study of the Penicillium genus elucidates a diverse pangenome and 15 lateral gene transfer events.</title>
        <authorList>
            <person name="Petersen C."/>
            <person name="Sorensen T."/>
            <person name="Nielsen M.R."/>
            <person name="Sondergaard T.E."/>
            <person name="Sorensen J.L."/>
            <person name="Fitzpatrick D.A."/>
            <person name="Frisvad J.C."/>
            <person name="Nielsen K.L."/>
        </authorList>
    </citation>
    <scope>NUCLEOTIDE SEQUENCE</scope>
    <source>
        <strain evidence="1">IBT 21472</strain>
    </source>
</reference>
<organism evidence="1 2">
    <name type="scientific">Penicillium atrosanguineum</name>
    <dbReference type="NCBI Taxonomy" id="1132637"/>
    <lineage>
        <taxon>Eukaryota</taxon>
        <taxon>Fungi</taxon>
        <taxon>Dikarya</taxon>
        <taxon>Ascomycota</taxon>
        <taxon>Pezizomycotina</taxon>
        <taxon>Eurotiomycetes</taxon>
        <taxon>Eurotiomycetidae</taxon>
        <taxon>Eurotiales</taxon>
        <taxon>Aspergillaceae</taxon>
        <taxon>Penicillium</taxon>
    </lineage>
</organism>
<keyword evidence="2" id="KW-1185">Reference proteome</keyword>
<name>A0A9W9PZX6_9EURO</name>
<reference evidence="1" key="1">
    <citation type="submission" date="2022-12" db="EMBL/GenBank/DDBJ databases">
        <authorList>
            <person name="Petersen C."/>
        </authorList>
    </citation>
    <scope>NUCLEOTIDE SEQUENCE</scope>
    <source>
        <strain evidence="1">IBT 21472</strain>
    </source>
</reference>
<dbReference type="EMBL" id="JAPZBO010000005">
    <property type="protein sequence ID" value="KAJ5316479.1"/>
    <property type="molecule type" value="Genomic_DNA"/>
</dbReference>
<protein>
    <submittedName>
        <fullName evidence="1">Uncharacterized protein</fullName>
    </submittedName>
</protein>
<sequence>MTGTLNRTTQWSFQTIGPTSVPLAILLAKCASSGVNSWNYHYDIGDPIEEASGFGVPYISELSAI</sequence>
<dbReference type="Proteomes" id="UP001147746">
    <property type="component" value="Unassembled WGS sequence"/>
</dbReference>
<accession>A0A9W9PZX6</accession>
<gene>
    <name evidence="1" type="ORF">N7476_006786</name>
</gene>